<dbReference type="CDD" id="cd00209">
    <property type="entry name" value="DHFR"/>
    <property type="match status" value="1"/>
</dbReference>
<keyword evidence="5 8" id="KW-0521">NADP</keyword>
<keyword evidence="4 8" id="KW-0554">One-carbon metabolism</keyword>
<dbReference type="PRINTS" id="PR00070">
    <property type="entry name" value="DHFR"/>
</dbReference>
<dbReference type="SUPFAM" id="SSF53597">
    <property type="entry name" value="Dihydrofolate reductase-like"/>
    <property type="match status" value="1"/>
</dbReference>
<dbReference type="PROSITE" id="PS00075">
    <property type="entry name" value="DHFR_1"/>
    <property type="match status" value="1"/>
</dbReference>
<evidence type="ECO:0000259" key="10">
    <source>
        <dbReference type="PROSITE" id="PS51330"/>
    </source>
</evidence>
<comment type="pathway">
    <text evidence="1 8">Cofactor biosynthesis; tetrahydrofolate biosynthesis; 5,6,7,8-tetrahydrofolate from 7,8-dihydrofolate: step 1/1.</text>
</comment>
<dbReference type="InterPro" id="IPR017925">
    <property type="entry name" value="DHFR_CS"/>
</dbReference>
<dbReference type="FunFam" id="3.40.430.10:FF:000001">
    <property type="entry name" value="Dihydrofolate reductase"/>
    <property type="match status" value="1"/>
</dbReference>
<name>A0A1I1JJ30_9BACT</name>
<dbReference type="InterPro" id="IPR012259">
    <property type="entry name" value="DHFR"/>
</dbReference>
<dbReference type="GO" id="GO:0070401">
    <property type="term" value="F:NADP+ binding"/>
    <property type="evidence" value="ECO:0007669"/>
    <property type="project" value="UniProtKB-ARBA"/>
</dbReference>
<dbReference type="GO" id="GO:0046655">
    <property type="term" value="P:folic acid metabolic process"/>
    <property type="evidence" value="ECO:0007669"/>
    <property type="project" value="TreeGrafter"/>
</dbReference>
<dbReference type="EMBL" id="FOLE01000006">
    <property type="protein sequence ID" value="SFC48476.1"/>
    <property type="molecule type" value="Genomic_DNA"/>
</dbReference>
<dbReference type="Gene3D" id="3.40.430.10">
    <property type="entry name" value="Dihydrofolate Reductase, subunit A"/>
    <property type="match status" value="1"/>
</dbReference>
<evidence type="ECO:0000256" key="9">
    <source>
        <dbReference type="RuleBase" id="RU004474"/>
    </source>
</evidence>
<dbReference type="PANTHER" id="PTHR48069:SF3">
    <property type="entry name" value="DIHYDROFOLATE REDUCTASE"/>
    <property type="match status" value="1"/>
</dbReference>
<dbReference type="AlphaFoldDB" id="A0A1I1JJ30"/>
<dbReference type="Pfam" id="PF00186">
    <property type="entry name" value="DHFR_1"/>
    <property type="match status" value="1"/>
</dbReference>
<dbReference type="GO" id="GO:0046452">
    <property type="term" value="P:dihydrofolate metabolic process"/>
    <property type="evidence" value="ECO:0007669"/>
    <property type="project" value="TreeGrafter"/>
</dbReference>
<protein>
    <recommendedName>
        <fullName evidence="3 8">Dihydrofolate reductase</fullName>
        <ecNumber evidence="3 8">1.5.1.3</ecNumber>
    </recommendedName>
</protein>
<proteinExistence type="inferred from homology"/>
<evidence type="ECO:0000256" key="3">
    <source>
        <dbReference type="ARBA" id="ARBA00012856"/>
    </source>
</evidence>
<dbReference type="Proteomes" id="UP000199514">
    <property type="component" value="Unassembled WGS sequence"/>
</dbReference>
<evidence type="ECO:0000256" key="4">
    <source>
        <dbReference type="ARBA" id="ARBA00022563"/>
    </source>
</evidence>
<evidence type="ECO:0000256" key="7">
    <source>
        <dbReference type="ARBA" id="ARBA00025067"/>
    </source>
</evidence>
<reference evidence="11 12" key="1">
    <citation type="submission" date="2016-10" db="EMBL/GenBank/DDBJ databases">
        <authorList>
            <person name="de Groot N.N."/>
        </authorList>
    </citation>
    <scope>NUCLEOTIDE SEQUENCE [LARGE SCALE GENOMIC DNA]</scope>
    <source>
        <strain evidence="11 12">DSM 6793</strain>
    </source>
</reference>
<evidence type="ECO:0000313" key="12">
    <source>
        <dbReference type="Proteomes" id="UP000199514"/>
    </source>
</evidence>
<dbReference type="GO" id="GO:0004146">
    <property type="term" value="F:dihydrofolate reductase activity"/>
    <property type="evidence" value="ECO:0007669"/>
    <property type="project" value="UniProtKB-EC"/>
</dbReference>
<gene>
    <name evidence="11" type="ORF">SAMN05421780_10615</name>
</gene>
<organism evidence="11 12">
    <name type="scientific">Flexibacter flexilis DSM 6793</name>
    <dbReference type="NCBI Taxonomy" id="927664"/>
    <lineage>
        <taxon>Bacteria</taxon>
        <taxon>Pseudomonadati</taxon>
        <taxon>Bacteroidota</taxon>
        <taxon>Cytophagia</taxon>
        <taxon>Cytophagales</taxon>
        <taxon>Flexibacteraceae</taxon>
        <taxon>Flexibacter</taxon>
    </lineage>
</organism>
<sequence>MIVAVSSNGVIGHENRLPWHLPADLKFFKQKTLNHCIVMGRKTYESIGKPLPKRTNIVLTTNANWQAEGVEVVHSLAQAIELAKQKGETELFVIGGADIFRQVLPLVETIYWTKVKTHVQGDAFLEQPDAVQWEQVSEESFEADEQNTIPFAFVCYQRRKQEQL</sequence>
<dbReference type="InterPro" id="IPR001796">
    <property type="entry name" value="DHFR_dom"/>
</dbReference>
<evidence type="ECO:0000256" key="5">
    <source>
        <dbReference type="ARBA" id="ARBA00022857"/>
    </source>
</evidence>
<dbReference type="PANTHER" id="PTHR48069">
    <property type="entry name" value="DIHYDROFOLATE REDUCTASE"/>
    <property type="match status" value="1"/>
</dbReference>
<keyword evidence="12" id="KW-1185">Reference proteome</keyword>
<keyword evidence="6 8" id="KW-0560">Oxidoreductase</keyword>
<evidence type="ECO:0000256" key="1">
    <source>
        <dbReference type="ARBA" id="ARBA00004903"/>
    </source>
</evidence>
<dbReference type="STRING" id="927664.SAMN05421780_10615"/>
<dbReference type="EC" id="1.5.1.3" evidence="3 8"/>
<comment type="function">
    <text evidence="7 8">Key enzyme in folate metabolism. Catalyzes an essential reaction for de novo glycine and purine synthesis, and for DNA precursor synthesis.</text>
</comment>
<dbReference type="PROSITE" id="PS51330">
    <property type="entry name" value="DHFR_2"/>
    <property type="match status" value="1"/>
</dbReference>
<comment type="catalytic activity">
    <reaction evidence="8">
        <text>(6S)-5,6,7,8-tetrahydrofolate + NADP(+) = 7,8-dihydrofolate + NADPH + H(+)</text>
        <dbReference type="Rhea" id="RHEA:15009"/>
        <dbReference type="ChEBI" id="CHEBI:15378"/>
        <dbReference type="ChEBI" id="CHEBI:57451"/>
        <dbReference type="ChEBI" id="CHEBI:57453"/>
        <dbReference type="ChEBI" id="CHEBI:57783"/>
        <dbReference type="ChEBI" id="CHEBI:58349"/>
        <dbReference type="EC" id="1.5.1.3"/>
    </reaction>
</comment>
<feature type="domain" description="DHFR" evidence="10">
    <location>
        <begin position="1"/>
        <end position="158"/>
    </location>
</feature>
<dbReference type="GO" id="GO:0006730">
    <property type="term" value="P:one-carbon metabolic process"/>
    <property type="evidence" value="ECO:0007669"/>
    <property type="project" value="UniProtKB-KW"/>
</dbReference>
<evidence type="ECO:0000256" key="8">
    <source>
        <dbReference type="PIRNR" id="PIRNR000194"/>
    </source>
</evidence>
<accession>A0A1I1JJ30</accession>
<dbReference type="UniPathway" id="UPA00077">
    <property type="reaction ID" value="UER00158"/>
</dbReference>
<dbReference type="PIRSF" id="PIRSF000194">
    <property type="entry name" value="DHFR"/>
    <property type="match status" value="1"/>
</dbReference>
<dbReference type="GO" id="GO:0046654">
    <property type="term" value="P:tetrahydrofolate biosynthetic process"/>
    <property type="evidence" value="ECO:0007669"/>
    <property type="project" value="UniProtKB-UniPathway"/>
</dbReference>
<evidence type="ECO:0000313" key="11">
    <source>
        <dbReference type="EMBL" id="SFC48476.1"/>
    </source>
</evidence>
<evidence type="ECO:0000256" key="6">
    <source>
        <dbReference type="ARBA" id="ARBA00023002"/>
    </source>
</evidence>
<evidence type="ECO:0000256" key="2">
    <source>
        <dbReference type="ARBA" id="ARBA00009539"/>
    </source>
</evidence>
<dbReference type="InterPro" id="IPR024072">
    <property type="entry name" value="DHFR-like_dom_sf"/>
</dbReference>
<comment type="similarity">
    <text evidence="2 8 9">Belongs to the dihydrofolate reductase family.</text>
</comment>
<dbReference type="GO" id="GO:0005829">
    <property type="term" value="C:cytosol"/>
    <property type="evidence" value="ECO:0007669"/>
    <property type="project" value="TreeGrafter"/>
</dbReference>